<keyword evidence="3 13" id="KW-0547">Nucleotide-binding</keyword>
<dbReference type="InParanoid" id="A0A7R8UHQ5"/>
<evidence type="ECO:0000256" key="1">
    <source>
        <dbReference type="ARBA" id="ARBA00006432"/>
    </source>
</evidence>
<dbReference type="GO" id="GO:0005783">
    <property type="term" value="C:endoplasmic reticulum"/>
    <property type="evidence" value="ECO:0007669"/>
    <property type="project" value="TreeGrafter"/>
</dbReference>
<comment type="catalytic activity">
    <reaction evidence="11">
        <text>(E)-hexadec-2-enoate + ATP + CoA = (2E)-hexadecenoyl-CoA + AMP + diphosphate</text>
        <dbReference type="Rhea" id="RHEA:36139"/>
        <dbReference type="ChEBI" id="CHEBI:30616"/>
        <dbReference type="ChEBI" id="CHEBI:33019"/>
        <dbReference type="ChEBI" id="CHEBI:57287"/>
        <dbReference type="ChEBI" id="CHEBI:61526"/>
        <dbReference type="ChEBI" id="CHEBI:72745"/>
        <dbReference type="ChEBI" id="CHEBI:456215"/>
    </reaction>
    <physiologicalReaction direction="left-to-right" evidence="11">
        <dbReference type="Rhea" id="RHEA:36140"/>
    </physiologicalReaction>
</comment>
<dbReference type="GO" id="GO:0016020">
    <property type="term" value="C:membrane"/>
    <property type="evidence" value="ECO:0007669"/>
    <property type="project" value="TreeGrafter"/>
</dbReference>
<reference evidence="15 16" key="1">
    <citation type="submission" date="2020-11" db="EMBL/GenBank/DDBJ databases">
        <authorList>
            <person name="Wallbank WR R."/>
            <person name="Pardo Diaz C."/>
            <person name="Kozak K."/>
            <person name="Martin S."/>
            <person name="Jiggins C."/>
            <person name="Moest M."/>
            <person name="Warren A I."/>
            <person name="Generalovic N T."/>
            <person name="Byers J.R.P. K."/>
            <person name="Montejo-Kovacevich G."/>
            <person name="Yen C E."/>
        </authorList>
    </citation>
    <scope>NUCLEOTIDE SEQUENCE [LARGE SCALE GENOMIC DNA]</scope>
</reference>
<dbReference type="FunCoup" id="A0A7R8UHQ5">
    <property type="interactions" value="594"/>
</dbReference>
<dbReference type="EC" id="6.2.1.3" evidence="13"/>
<evidence type="ECO:0000256" key="9">
    <source>
        <dbReference type="ARBA" id="ARBA00024532"/>
    </source>
</evidence>
<dbReference type="PROSITE" id="PS00455">
    <property type="entry name" value="AMP_BINDING"/>
    <property type="match status" value="1"/>
</dbReference>
<dbReference type="PANTHER" id="PTHR43272">
    <property type="entry name" value="LONG-CHAIN-FATTY-ACID--COA LIGASE"/>
    <property type="match status" value="1"/>
</dbReference>
<dbReference type="InterPro" id="IPR045311">
    <property type="entry name" value="LC-FACS_euk"/>
</dbReference>
<dbReference type="EMBL" id="LR899010">
    <property type="protein sequence ID" value="CAD7081095.1"/>
    <property type="molecule type" value="Genomic_DNA"/>
</dbReference>
<evidence type="ECO:0000256" key="12">
    <source>
        <dbReference type="ARBA" id="ARBA00049139"/>
    </source>
</evidence>
<keyword evidence="4 13" id="KW-0276">Fatty acid metabolism</keyword>
<comment type="catalytic activity">
    <reaction evidence="10">
        <text>(5Z,8Z,11Z,14Z)-eicosatetraenoate + ATP + CoA = (5Z,8Z,11Z,14Z)-eicosatetraenoyl-CoA + AMP + diphosphate</text>
        <dbReference type="Rhea" id="RHEA:19713"/>
        <dbReference type="ChEBI" id="CHEBI:30616"/>
        <dbReference type="ChEBI" id="CHEBI:32395"/>
        <dbReference type="ChEBI" id="CHEBI:33019"/>
        <dbReference type="ChEBI" id="CHEBI:57287"/>
        <dbReference type="ChEBI" id="CHEBI:57368"/>
        <dbReference type="ChEBI" id="CHEBI:456215"/>
        <dbReference type="EC" id="6.2.1.15"/>
    </reaction>
    <physiologicalReaction direction="left-to-right" evidence="10">
        <dbReference type="Rhea" id="RHEA:19714"/>
    </physiologicalReaction>
</comment>
<gene>
    <name evidence="15" type="ORF">HERILL_LOCUS4219</name>
</gene>
<dbReference type="Gene3D" id="3.40.50.12780">
    <property type="entry name" value="N-terminal domain of ligase-like"/>
    <property type="match status" value="1"/>
</dbReference>
<evidence type="ECO:0000256" key="5">
    <source>
        <dbReference type="ARBA" id="ARBA00022840"/>
    </source>
</evidence>
<keyword evidence="13" id="KW-0443">Lipid metabolism</keyword>
<evidence type="ECO:0000259" key="14">
    <source>
        <dbReference type="Pfam" id="PF00501"/>
    </source>
</evidence>
<evidence type="ECO:0000256" key="10">
    <source>
        <dbReference type="ARBA" id="ARBA00024548"/>
    </source>
</evidence>
<evidence type="ECO:0000313" key="16">
    <source>
        <dbReference type="Proteomes" id="UP000594454"/>
    </source>
</evidence>
<keyword evidence="5 13" id="KW-0067">ATP-binding</keyword>
<evidence type="ECO:0000313" key="15">
    <source>
        <dbReference type="EMBL" id="CAD7081095.1"/>
    </source>
</evidence>
<name>A0A7R8UHQ5_HERIL</name>
<feature type="domain" description="AMP-dependent synthetase/ligase" evidence="14">
    <location>
        <begin position="79"/>
        <end position="478"/>
    </location>
</feature>
<evidence type="ECO:0000256" key="3">
    <source>
        <dbReference type="ARBA" id="ARBA00022741"/>
    </source>
</evidence>
<accession>A0A7R8UHQ5</accession>
<dbReference type="GO" id="GO:0047676">
    <property type="term" value="F:arachidonate-CoA ligase activity"/>
    <property type="evidence" value="ECO:0007669"/>
    <property type="project" value="UniProtKB-EC"/>
</dbReference>
<comment type="function">
    <text evidence="13">Catalyzes the conversion of long-chain fatty acids to their active form acyl-CoAs for both synthesis of cellular lipids, and degradation via beta-oxidation.</text>
</comment>
<keyword evidence="2 13" id="KW-0436">Ligase</keyword>
<dbReference type="CDD" id="cd05927">
    <property type="entry name" value="LC-FACS_euk"/>
    <property type="match status" value="1"/>
</dbReference>
<comment type="catalytic activity">
    <reaction evidence="6">
        <text>5-hydroxy-(6E,8Z,11Z,14Z)-eicosatetraenoate + ATP + CoA = 5-hydroxy-(6E,8Z,11Z,14Z)-eicosatetraenoyl-CoA + AMP + diphosphate</text>
        <dbReference type="Rhea" id="RHEA:52108"/>
        <dbReference type="ChEBI" id="CHEBI:30616"/>
        <dbReference type="ChEBI" id="CHEBI:33019"/>
        <dbReference type="ChEBI" id="CHEBI:57287"/>
        <dbReference type="ChEBI" id="CHEBI:65341"/>
        <dbReference type="ChEBI" id="CHEBI:136407"/>
        <dbReference type="ChEBI" id="CHEBI:456215"/>
    </reaction>
    <physiologicalReaction direction="left-to-right" evidence="6">
        <dbReference type="Rhea" id="RHEA:52109"/>
    </physiologicalReaction>
</comment>
<comment type="catalytic activity">
    <reaction evidence="12">
        <text>hexadecanoate + ATP + CoA = hexadecanoyl-CoA + AMP + diphosphate</text>
        <dbReference type="Rhea" id="RHEA:30751"/>
        <dbReference type="ChEBI" id="CHEBI:7896"/>
        <dbReference type="ChEBI" id="CHEBI:30616"/>
        <dbReference type="ChEBI" id="CHEBI:33019"/>
        <dbReference type="ChEBI" id="CHEBI:57287"/>
        <dbReference type="ChEBI" id="CHEBI:57379"/>
        <dbReference type="ChEBI" id="CHEBI:456215"/>
    </reaction>
    <physiologicalReaction direction="left-to-right" evidence="12">
        <dbReference type="Rhea" id="RHEA:30752"/>
    </physiologicalReaction>
</comment>
<dbReference type="Proteomes" id="UP000594454">
    <property type="component" value="Chromosome 2"/>
</dbReference>
<comment type="catalytic activity">
    <reaction evidence="7">
        <text>a long-chain fatty acid + ATP + CoA = a long-chain fatty acyl-CoA + AMP + diphosphate</text>
        <dbReference type="Rhea" id="RHEA:15421"/>
        <dbReference type="ChEBI" id="CHEBI:30616"/>
        <dbReference type="ChEBI" id="CHEBI:33019"/>
        <dbReference type="ChEBI" id="CHEBI:57287"/>
        <dbReference type="ChEBI" id="CHEBI:57560"/>
        <dbReference type="ChEBI" id="CHEBI:83139"/>
        <dbReference type="ChEBI" id="CHEBI:456215"/>
        <dbReference type="EC" id="6.2.1.3"/>
    </reaction>
    <physiologicalReaction direction="left-to-right" evidence="7">
        <dbReference type="Rhea" id="RHEA:15422"/>
    </physiologicalReaction>
</comment>
<dbReference type="InterPro" id="IPR000873">
    <property type="entry name" value="AMP-dep_synth/lig_dom"/>
</dbReference>
<evidence type="ECO:0000256" key="7">
    <source>
        <dbReference type="ARBA" id="ARBA00024484"/>
    </source>
</evidence>
<dbReference type="GO" id="GO:0005524">
    <property type="term" value="F:ATP binding"/>
    <property type="evidence" value="ECO:0007669"/>
    <property type="project" value="UniProtKB-KW"/>
</dbReference>
<comment type="catalytic activity">
    <reaction evidence="8">
        <text>12-hydroxy-(5Z,8Z,10E,14Z)-eicosatetraenoate + ATP + CoA = 12-hydroxy-(5Z,8Z,10E,14Z)-eicosatetraenoyl-CoA + AMP + diphosphate</text>
        <dbReference type="Rhea" id="RHEA:52112"/>
        <dbReference type="ChEBI" id="CHEBI:30616"/>
        <dbReference type="ChEBI" id="CHEBI:33019"/>
        <dbReference type="ChEBI" id="CHEBI:57287"/>
        <dbReference type="ChEBI" id="CHEBI:90718"/>
        <dbReference type="ChEBI" id="CHEBI:136408"/>
        <dbReference type="ChEBI" id="CHEBI:456215"/>
    </reaction>
    <physiologicalReaction direction="left-to-right" evidence="8">
        <dbReference type="Rhea" id="RHEA:52113"/>
    </physiologicalReaction>
</comment>
<sequence>MACCGKTTVVRPPIDLSKSSDVLKGPEQIHVSKFYKEAKSGKFISYISDNAKTLYQTFRVGAYDSNNGPCLGWRENINSSYQWINFDETLLRAKNFGSGLISLGIQPRQLVGIYSQNRPEWILFEQGCYCYSLVVVPLYDTLGPDACAFIIKQTDMSVVVVEDDSKANLLLDKAPRTLTKLVVIRPTVKPATLQRARSRGVEIHTFDDVEALGAKGNHPEVPPRPEDLCTICYTSGTTGNPKGVMLTHANVVAGVCAVLLQLGDHRPRVGDVMLSFLPLAHMFERCCENGIYYSGGCVGFYSGDIKLLTHDFKALKPTVVPAVPRLLNRVYDKIQNEITRSAIKRAIFRMAINSKEAELRRGILRRNGLWDKLVFKKVHEAFGGNLRLMVVGSAPLAGNVLTFMRCALGCLIVEGYGQTECTGAITLTVQGDFVPEHVGPPVSCNAVKLVDVPEMEYYAAQNTGEVCVRGTNVFHGYYKDSDKTAEAIDGDGWHHTGDVGKWLPNGTLKIIDRRKHIFKLSQGEYIVPEKIENIYMNSQYVEQVFVYGESLKSCIVAVVVPDVDVLKCWAQENNIPGTLTVLCNNPSVKELILTDMLAWGKEAGLKSFEQVKDIYLHPDPFSVQNGLLTPTHKSKRPQLKNYFKPQLEDMYKSLD</sequence>
<evidence type="ECO:0000256" key="11">
    <source>
        <dbReference type="ARBA" id="ARBA00024565"/>
    </source>
</evidence>
<proteinExistence type="inferred from homology"/>
<dbReference type="InterPro" id="IPR020845">
    <property type="entry name" value="AMP-binding_CS"/>
</dbReference>
<dbReference type="AlphaFoldDB" id="A0A7R8UHQ5"/>
<evidence type="ECO:0000256" key="4">
    <source>
        <dbReference type="ARBA" id="ARBA00022832"/>
    </source>
</evidence>
<keyword evidence="16" id="KW-1185">Reference proteome</keyword>
<comment type="similarity">
    <text evidence="1 13">Belongs to the ATP-dependent AMP-binding enzyme family.</text>
</comment>
<evidence type="ECO:0000256" key="2">
    <source>
        <dbReference type="ARBA" id="ARBA00022598"/>
    </source>
</evidence>
<evidence type="ECO:0000256" key="13">
    <source>
        <dbReference type="RuleBase" id="RU369030"/>
    </source>
</evidence>
<evidence type="ECO:0000256" key="6">
    <source>
        <dbReference type="ARBA" id="ARBA00024469"/>
    </source>
</evidence>
<dbReference type="PANTHER" id="PTHR43272:SF107">
    <property type="entry name" value="LONG-CHAIN-FATTY-ACID--COA LIGASE 5"/>
    <property type="match status" value="1"/>
</dbReference>
<protein>
    <recommendedName>
        <fullName evidence="13">Long-chain-fatty-acid--CoA ligase</fullName>
        <ecNumber evidence="13">6.2.1.3</ecNumber>
    </recommendedName>
</protein>
<dbReference type="InterPro" id="IPR042099">
    <property type="entry name" value="ANL_N_sf"/>
</dbReference>
<evidence type="ECO:0000256" key="8">
    <source>
        <dbReference type="ARBA" id="ARBA00024495"/>
    </source>
</evidence>
<organism evidence="15 16">
    <name type="scientific">Hermetia illucens</name>
    <name type="common">Black soldier fly</name>
    <dbReference type="NCBI Taxonomy" id="343691"/>
    <lineage>
        <taxon>Eukaryota</taxon>
        <taxon>Metazoa</taxon>
        <taxon>Ecdysozoa</taxon>
        <taxon>Arthropoda</taxon>
        <taxon>Hexapoda</taxon>
        <taxon>Insecta</taxon>
        <taxon>Pterygota</taxon>
        <taxon>Neoptera</taxon>
        <taxon>Endopterygota</taxon>
        <taxon>Diptera</taxon>
        <taxon>Brachycera</taxon>
        <taxon>Stratiomyomorpha</taxon>
        <taxon>Stratiomyidae</taxon>
        <taxon>Hermetiinae</taxon>
        <taxon>Hermetia</taxon>
    </lineage>
</organism>
<comment type="catalytic activity">
    <reaction evidence="9">
        <text>15-hydroxy-(5Z,8Z,11Z,13E)-eicosatetraenoate + ATP + CoA = 15-hydroxy-(5Z,8Z,11Z,13E)-eicosatetraenoyl-CoA + AMP + diphosphate</text>
        <dbReference type="Rhea" id="RHEA:52116"/>
        <dbReference type="ChEBI" id="CHEBI:30616"/>
        <dbReference type="ChEBI" id="CHEBI:33019"/>
        <dbReference type="ChEBI" id="CHEBI:57287"/>
        <dbReference type="ChEBI" id="CHEBI:78832"/>
        <dbReference type="ChEBI" id="CHEBI:136409"/>
        <dbReference type="ChEBI" id="CHEBI:456215"/>
    </reaction>
    <physiologicalReaction direction="left-to-right" evidence="9">
        <dbReference type="Rhea" id="RHEA:52117"/>
    </physiologicalReaction>
</comment>
<dbReference type="SUPFAM" id="SSF56801">
    <property type="entry name" value="Acetyl-CoA synthetase-like"/>
    <property type="match status" value="1"/>
</dbReference>
<dbReference type="OrthoDB" id="1700726at2759"/>
<dbReference type="Pfam" id="PF00501">
    <property type="entry name" value="AMP-binding"/>
    <property type="match status" value="1"/>
</dbReference>